<evidence type="ECO:0000313" key="2">
    <source>
        <dbReference type="EMBL" id="KXA88843.1"/>
    </source>
</evidence>
<comment type="caution">
    <text evidence="2">The sequence shown here is derived from an EMBL/GenBank/DDBJ whole genome shotgun (WGS) entry which is preliminary data.</text>
</comment>
<feature type="transmembrane region" description="Helical" evidence="1">
    <location>
        <begin position="157"/>
        <end position="181"/>
    </location>
</feature>
<feature type="transmembrane region" description="Helical" evidence="1">
    <location>
        <begin position="74"/>
        <end position="92"/>
    </location>
</feature>
<gene>
    <name evidence="2" type="ORF">AKJ61_04090</name>
</gene>
<dbReference type="Proteomes" id="UP000070184">
    <property type="component" value="Unassembled WGS sequence"/>
</dbReference>
<evidence type="ECO:0000256" key="1">
    <source>
        <dbReference type="SAM" id="Phobius"/>
    </source>
</evidence>
<reference evidence="2 3" key="1">
    <citation type="journal article" date="2016" name="Sci. Rep.">
        <title>Metabolic traits of an uncultured archaeal lineage -MSBL1- from brine pools of the Red Sea.</title>
        <authorList>
            <person name="Mwirichia R."/>
            <person name="Alam I."/>
            <person name="Rashid M."/>
            <person name="Vinu M."/>
            <person name="Ba-Alawi W."/>
            <person name="Anthony Kamau A."/>
            <person name="Kamanda Ngugi D."/>
            <person name="Goker M."/>
            <person name="Klenk H.P."/>
            <person name="Bajic V."/>
            <person name="Stingl U."/>
        </authorList>
    </citation>
    <scope>NUCLEOTIDE SEQUENCE [LARGE SCALE GENOMIC DNA]</scope>
    <source>
        <strain evidence="2">SCGC-AAA259B11</strain>
    </source>
</reference>
<accession>A0A133U3U0</accession>
<feature type="transmembrane region" description="Helical" evidence="1">
    <location>
        <begin position="6"/>
        <end position="26"/>
    </location>
</feature>
<name>A0A133U3U0_9EURY</name>
<dbReference type="EMBL" id="LHXK01000075">
    <property type="protein sequence ID" value="KXA88843.1"/>
    <property type="molecule type" value="Genomic_DNA"/>
</dbReference>
<keyword evidence="3" id="KW-1185">Reference proteome</keyword>
<feature type="transmembrane region" description="Helical" evidence="1">
    <location>
        <begin position="98"/>
        <end position="118"/>
    </location>
</feature>
<keyword evidence="1" id="KW-0472">Membrane</keyword>
<proteinExistence type="predicted"/>
<dbReference type="AlphaFoldDB" id="A0A133U3U0"/>
<keyword evidence="1" id="KW-0812">Transmembrane</keyword>
<organism evidence="2 3">
    <name type="scientific">candidate division MSBL1 archaeon SCGC-AAA259B11</name>
    <dbReference type="NCBI Taxonomy" id="1698260"/>
    <lineage>
        <taxon>Archaea</taxon>
        <taxon>Methanobacteriati</taxon>
        <taxon>Methanobacteriota</taxon>
        <taxon>candidate division MSBL1</taxon>
    </lineage>
</organism>
<evidence type="ECO:0000313" key="3">
    <source>
        <dbReference type="Proteomes" id="UP000070184"/>
    </source>
</evidence>
<sequence>MERLIIFVFGLFIGSSILYCFFESIIKPRWKEEIKEEFEIERRKAENRTNKITELYKEACDTARDNQSRAFQEFYLSLIFLGIVVKVSIDVINAGNLLYLSIISLTSGIVFLLLGISIHKCMCVRSESHSLAKSLEKNMEECGGIHSKKRRGRNRSWIRKISVTCFMKIFVLLISLGWFSIFFNLWRLGHLGELSNVLSWFLTNLG</sequence>
<protein>
    <submittedName>
        <fullName evidence="2">Uncharacterized protein</fullName>
    </submittedName>
</protein>
<keyword evidence="1" id="KW-1133">Transmembrane helix</keyword>